<dbReference type="PANTHER" id="PTHR34136">
    <property type="match status" value="1"/>
</dbReference>
<dbReference type="CDD" id="cd06533">
    <property type="entry name" value="Glyco_transf_WecG_TagA"/>
    <property type="match status" value="1"/>
</dbReference>
<keyword evidence="4" id="KW-1185">Reference proteome</keyword>
<dbReference type="Proteomes" id="UP000310506">
    <property type="component" value="Unassembled WGS sequence"/>
</dbReference>
<evidence type="ECO:0000256" key="2">
    <source>
        <dbReference type="ARBA" id="ARBA00022679"/>
    </source>
</evidence>
<reference evidence="3 4" key="1">
    <citation type="submission" date="2019-01" db="EMBL/GenBank/DDBJ databases">
        <title>Vagococcus silagei sp. nov. isolated from brewer's grain.</title>
        <authorList>
            <person name="Guu J.-R."/>
        </authorList>
    </citation>
    <scope>NUCLEOTIDE SEQUENCE [LARGE SCALE GENOMIC DNA]</scope>
    <source>
        <strain evidence="3 4">2B-2</strain>
    </source>
</reference>
<protein>
    <submittedName>
        <fullName evidence="3">Glycosyltransferase</fullName>
    </submittedName>
</protein>
<dbReference type="InterPro" id="IPR004629">
    <property type="entry name" value="WecG_TagA_CpsF"/>
</dbReference>
<dbReference type="OrthoDB" id="9771846at2"/>
<accession>A0A4S3AZF3</accession>
<dbReference type="PANTHER" id="PTHR34136:SF1">
    <property type="entry name" value="UDP-N-ACETYL-D-MANNOSAMINURONIC ACID TRANSFERASE"/>
    <property type="match status" value="1"/>
</dbReference>
<keyword evidence="2 3" id="KW-0808">Transferase</keyword>
<dbReference type="EMBL" id="SDGV01000035">
    <property type="protein sequence ID" value="THB60174.1"/>
    <property type="molecule type" value="Genomic_DNA"/>
</dbReference>
<dbReference type="AlphaFoldDB" id="A0A4S3AZF3"/>
<evidence type="ECO:0000313" key="3">
    <source>
        <dbReference type="EMBL" id="THB60174.1"/>
    </source>
</evidence>
<dbReference type="Pfam" id="PF03808">
    <property type="entry name" value="Glyco_tran_WecG"/>
    <property type="match status" value="1"/>
</dbReference>
<sequence length="250" mass="28399">MQYPIERVYDTPVDILTMDDIIRDMSTHFNQQKKMTLASINPQIILMADSNPQVKAFIESASHRFADGIGVVKVSRWTKGQITERIAGIDVMVETLKYANQFHKKIFLYGAKPEVVEKAAAAIQKDYPHLEVAGYIDGYTTQANDEIVAHINQSGADMLFVALGSPKQEEWLNNFMPQLNCTVFQTVGGSLDVLSGTVRRAPEFFIKTNLEWVYRSFSHPSRLYRILQVPEFVGKSLAWHRKIKSDIKES</sequence>
<keyword evidence="1" id="KW-0328">Glycosyltransferase</keyword>
<dbReference type="RefSeq" id="WP_136137875.1">
    <property type="nucleotide sequence ID" value="NZ_SDGV01000035.1"/>
</dbReference>
<comment type="caution">
    <text evidence="3">The sequence shown here is derived from an EMBL/GenBank/DDBJ whole genome shotgun (WGS) entry which is preliminary data.</text>
</comment>
<dbReference type="NCBIfam" id="TIGR00696">
    <property type="entry name" value="wecG_tagA_cpsF"/>
    <property type="match status" value="1"/>
</dbReference>
<gene>
    <name evidence="3" type="ORF">ESZ54_11895</name>
</gene>
<name>A0A4S3AZF3_9ENTE</name>
<evidence type="ECO:0000313" key="4">
    <source>
        <dbReference type="Proteomes" id="UP000310506"/>
    </source>
</evidence>
<evidence type="ECO:0000256" key="1">
    <source>
        <dbReference type="ARBA" id="ARBA00022676"/>
    </source>
</evidence>
<organism evidence="3 4">
    <name type="scientific">Vagococcus silagei</name>
    <dbReference type="NCBI Taxonomy" id="2508885"/>
    <lineage>
        <taxon>Bacteria</taxon>
        <taxon>Bacillati</taxon>
        <taxon>Bacillota</taxon>
        <taxon>Bacilli</taxon>
        <taxon>Lactobacillales</taxon>
        <taxon>Enterococcaceae</taxon>
        <taxon>Vagococcus</taxon>
    </lineage>
</organism>
<proteinExistence type="predicted"/>
<dbReference type="GO" id="GO:0016758">
    <property type="term" value="F:hexosyltransferase activity"/>
    <property type="evidence" value="ECO:0007669"/>
    <property type="project" value="TreeGrafter"/>
</dbReference>